<evidence type="ECO:0000256" key="3">
    <source>
        <dbReference type="ARBA" id="ARBA00022989"/>
    </source>
</evidence>
<evidence type="ECO:0000256" key="6">
    <source>
        <dbReference type="SAM" id="Phobius"/>
    </source>
</evidence>
<gene>
    <name evidence="7" type="ORF">FKV23_05055</name>
</gene>
<keyword evidence="4 6" id="KW-0472">Membrane</keyword>
<organism evidence="7 8">
    <name type="scientific">Marilutibacter alkalisoli</name>
    <dbReference type="NCBI Taxonomy" id="2591633"/>
    <lineage>
        <taxon>Bacteria</taxon>
        <taxon>Pseudomonadati</taxon>
        <taxon>Pseudomonadota</taxon>
        <taxon>Gammaproteobacteria</taxon>
        <taxon>Lysobacterales</taxon>
        <taxon>Lysobacteraceae</taxon>
        <taxon>Marilutibacter</taxon>
    </lineage>
</organism>
<comment type="subcellular location">
    <subcellularLocation>
        <location evidence="1">Membrane</location>
        <topology evidence="1">Multi-pass membrane protein</topology>
    </subcellularLocation>
</comment>
<sequence>MVTVKLLSWFVRRVLDSVGLSGLDRSLGLAIGVVRGGLFACMLVLLMGFTSLPRGPQWQQSLTMPAFEPGARWMRGMLPDAVARQIDFDAGGPLSKDNIQQQKKALQPLIDGSGMPGMPGGQDSQELLRRLGELSGQGAKPGAANGGAPMQTQQLPLPDLGDLGELLQGQNLPLPGTQSQAPTQQSAGRAVDPANVNADRTPDPAAVDGGH</sequence>
<evidence type="ECO:0000313" key="7">
    <source>
        <dbReference type="EMBL" id="QDH69528.1"/>
    </source>
</evidence>
<keyword evidence="2 6" id="KW-0812">Transmembrane</keyword>
<name>A0A514BQ56_9GAMM</name>
<dbReference type="GO" id="GO:0016020">
    <property type="term" value="C:membrane"/>
    <property type="evidence" value="ECO:0007669"/>
    <property type="project" value="UniProtKB-SubCell"/>
</dbReference>
<dbReference type="PANTHER" id="PTHR36926:SF1">
    <property type="entry name" value="COLICIN V PRODUCTION PROTEIN"/>
    <property type="match status" value="1"/>
</dbReference>
<dbReference type="EMBL" id="CP041242">
    <property type="protein sequence ID" value="QDH69528.1"/>
    <property type="molecule type" value="Genomic_DNA"/>
</dbReference>
<keyword evidence="8" id="KW-1185">Reference proteome</keyword>
<dbReference type="InterPro" id="IPR052719">
    <property type="entry name" value="CvpA-like"/>
</dbReference>
<evidence type="ECO:0000256" key="5">
    <source>
        <dbReference type="SAM" id="MobiDB-lite"/>
    </source>
</evidence>
<dbReference type="Pfam" id="PF02674">
    <property type="entry name" value="Colicin_V"/>
    <property type="match status" value="1"/>
</dbReference>
<proteinExistence type="predicted"/>
<feature type="compositionally biased region" description="Polar residues" evidence="5">
    <location>
        <begin position="176"/>
        <end position="187"/>
    </location>
</feature>
<reference evidence="7 8" key="1">
    <citation type="submission" date="2019-06" db="EMBL/GenBank/DDBJ databases">
        <title>Lysobacter alkalisoli sp. nov. isolated from saline-alkali soil.</title>
        <authorList>
            <person name="Sun J.-Q."/>
            <person name="Xu L."/>
        </authorList>
    </citation>
    <scope>NUCLEOTIDE SEQUENCE [LARGE SCALE GENOMIC DNA]</scope>
    <source>
        <strain evidence="7 8">SJ-36</strain>
    </source>
</reference>
<keyword evidence="3 6" id="KW-1133">Transmembrane helix</keyword>
<dbReference type="Proteomes" id="UP000317199">
    <property type="component" value="Chromosome"/>
</dbReference>
<dbReference type="InterPro" id="IPR003825">
    <property type="entry name" value="Colicin-V_CvpA"/>
</dbReference>
<evidence type="ECO:0000256" key="1">
    <source>
        <dbReference type="ARBA" id="ARBA00004141"/>
    </source>
</evidence>
<evidence type="ECO:0000256" key="4">
    <source>
        <dbReference type="ARBA" id="ARBA00023136"/>
    </source>
</evidence>
<feature type="compositionally biased region" description="Low complexity" evidence="5">
    <location>
        <begin position="136"/>
        <end position="172"/>
    </location>
</feature>
<dbReference type="GO" id="GO:0009403">
    <property type="term" value="P:toxin biosynthetic process"/>
    <property type="evidence" value="ECO:0007669"/>
    <property type="project" value="InterPro"/>
</dbReference>
<dbReference type="OrthoDB" id="9810601at2"/>
<dbReference type="PANTHER" id="PTHR36926">
    <property type="entry name" value="COLICIN V PRODUCTION PROTEIN"/>
    <property type="match status" value="1"/>
</dbReference>
<dbReference type="AlphaFoldDB" id="A0A514BQ56"/>
<feature type="transmembrane region" description="Helical" evidence="6">
    <location>
        <begin position="27"/>
        <end position="49"/>
    </location>
</feature>
<evidence type="ECO:0000313" key="8">
    <source>
        <dbReference type="Proteomes" id="UP000317199"/>
    </source>
</evidence>
<feature type="region of interest" description="Disordered" evidence="5">
    <location>
        <begin position="135"/>
        <end position="211"/>
    </location>
</feature>
<evidence type="ECO:0000256" key="2">
    <source>
        <dbReference type="ARBA" id="ARBA00022692"/>
    </source>
</evidence>
<dbReference type="RefSeq" id="WP_141622869.1">
    <property type="nucleotide sequence ID" value="NZ_CP041242.1"/>
</dbReference>
<accession>A0A514BQ56</accession>
<dbReference type="KEGG" id="lyj:FKV23_05055"/>
<protein>
    <submittedName>
        <fullName evidence="7">CvpA family protein</fullName>
    </submittedName>
</protein>